<dbReference type="SUPFAM" id="SSF51182">
    <property type="entry name" value="RmlC-like cupins"/>
    <property type="match status" value="1"/>
</dbReference>
<feature type="domain" description="MannoseP isomerase/GMP-like beta-helix" evidence="9">
    <location>
        <begin position="178"/>
        <end position="232"/>
    </location>
</feature>
<proteinExistence type="inferred from homology"/>
<keyword evidence="3" id="KW-0548">Nucleotidyltransferase</keyword>
<dbReference type="Pfam" id="PF22640">
    <property type="entry name" value="ManC_GMP_beta-helix"/>
    <property type="match status" value="1"/>
</dbReference>
<dbReference type="PANTHER" id="PTHR46390:SF1">
    <property type="entry name" value="MANNOSE-1-PHOSPHATE GUANYLYLTRANSFERASE"/>
    <property type="match status" value="1"/>
</dbReference>
<evidence type="ECO:0000259" key="7">
    <source>
        <dbReference type="Pfam" id="PF00483"/>
    </source>
</evidence>
<accession>A0A382R218</accession>
<dbReference type="Pfam" id="PF00483">
    <property type="entry name" value="NTP_transferase"/>
    <property type="match status" value="1"/>
</dbReference>
<evidence type="ECO:0000256" key="6">
    <source>
        <dbReference type="ARBA" id="ARBA00047343"/>
    </source>
</evidence>
<protein>
    <recommendedName>
        <fullName evidence="2">mannose-1-phosphate guanylyltransferase</fullName>
        <ecNumber evidence="2">2.7.7.13</ecNumber>
    </recommendedName>
</protein>
<comment type="similarity">
    <text evidence="1">Belongs to the mannose-6-phosphate isomerase type 2 family.</text>
</comment>
<dbReference type="InterPro" id="IPR001538">
    <property type="entry name" value="Man6P_isomerase-2_C"/>
</dbReference>
<feature type="domain" description="Mannose-6-phosphate isomerase type II C-terminal" evidence="8">
    <location>
        <begin position="236"/>
        <end position="325"/>
    </location>
</feature>
<dbReference type="AlphaFoldDB" id="A0A382R218"/>
<dbReference type="InterPro" id="IPR006375">
    <property type="entry name" value="Man1P_GuaTrfase/Man6P_Isoase"/>
</dbReference>
<dbReference type="InterPro" id="IPR029044">
    <property type="entry name" value="Nucleotide-diphossugar_trans"/>
</dbReference>
<feature type="non-terminal residue" evidence="10">
    <location>
        <position position="326"/>
    </location>
</feature>
<feature type="domain" description="Nucleotidyl transferase" evidence="7">
    <location>
        <begin position="7"/>
        <end position="170"/>
    </location>
</feature>
<evidence type="ECO:0000256" key="4">
    <source>
        <dbReference type="ARBA" id="ARBA00022741"/>
    </source>
</evidence>
<dbReference type="InterPro" id="IPR014710">
    <property type="entry name" value="RmlC-like_jellyroll"/>
</dbReference>
<dbReference type="Pfam" id="PF01050">
    <property type="entry name" value="MannoseP_isomer"/>
    <property type="match status" value="1"/>
</dbReference>
<evidence type="ECO:0000256" key="5">
    <source>
        <dbReference type="ARBA" id="ARBA00023134"/>
    </source>
</evidence>
<dbReference type="NCBIfam" id="TIGR01479">
    <property type="entry name" value="GMP_PMI"/>
    <property type="match status" value="1"/>
</dbReference>
<dbReference type="PANTHER" id="PTHR46390">
    <property type="entry name" value="MANNOSE-1-PHOSPHATE GUANYLYLTRANSFERASE"/>
    <property type="match status" value="1"/>
</dbReference>
<evidence type="ECO:0000256" key="2">
    <source>
        <dbReference type="ARBA" id="ARBA00012387"/>
    </source>
</evidence>
<evidence type="ECO:0000256" key="1">
    <source>
        <dbReference type="ARBA" id="ARBA00006115"/>
    </source>
</evidence>
<sequence length="326" mass="36765">HVMGNEHEFARALAIAESAARADYLVTFGVPPTRAETGYGYLRCGDAVEENVYRMSAFVEKPDIETAKQYVDEGTWYWNSGMFLFRAKQYLTEVEQHEPDIATRCREAHQEAERDGDFVRLGKSGFEQCKADSIDCAVMEKTEKAVVVSLDAVWSDVGSWQALWEIGQKDDDGNVTRGDVMTLQTRNTYIHSERALVSAVGVEDLVIVNSPDTLLVTRRDKAQDVQKIVANLKAAGRTEYQQHRKVYRPWGSYDSVDAGEGFQVKRITVYPSARLSLQSHQHRAEHWIVVRGSALVTRGQDTFLLDENESTYISPGTRHRLENPGT</sequence>
<dbReference type="InterPro" id="IPR054566">
    <property type="entry name" value="ManC/GMP-like_b-helix"/>
</dbReference>
<dbReference type="Gene3D" id="2.60.120.10">
    <property type="entry name" value="Jelly Rolls"/>
    <property type="match status" value="1"/>
</dbReference>
<dbReference type="InterPro" id="IPR011051">
    <property type="entry name" value="RmlC_Cupin_sf"/>
</dbReference>
<dbReference type="EC" id="2.7.7.13" evidence="2"/>
<name>A0A382R218_9ZZZZ</name>
<evidence type="ECO:0000256" key="3">
    <source>
        <dbReference type="ARBA" id="ARBA00022695"/>
    </source>
</evidence>
<dbReference type="GO" id="GO:0000271">
    <property type="term" value="P:polysaccharide biosynthetic process"/>
    <property type="evidence" value="ECO:0007669"/>
    <property type="project" value="InterPro"/>
</dbReference>
<evidence type="ECO:0000313" key="10">
    <source>
        <dbReference type="EMBL" id="SVC91175.1"/>
    </source>
</evidence>
<comment type="catalytic activity">
    <reaction evidence="6">
        <text>alpha-D-mannose 1-phosphate + GTP + H(+) = GDP-alpha-D-mannose + diphosphate</text>
        <dbReference type="Rhea" id="RHEA:15229"/>
        <dbReference type="ChEBI" id="CHEBI:15378"/>
        <dbReference type="ChEBI" id="CHEBI:33019"/>
        <dbReference type="ChEBI" id="CHEBI:37565"/>
        <dbReference type="ChEBI" id="CHEBI:57527"/>
        <dbReference type="ChEBI" id="CHEBI:58409"/>
        <dbReference type="EC" id="2.7.7.13"/>
    </reaction>
</comment>
<keyword evidence="3" id="KW-0808">Transferase</keyword>
<dbReference type="Gene3D" id="3.90.550.10">
    <property type="entry name" value="Spore Coat Polysaccharide Biosynthesis Protein SpsA, Chain A"/>
    <property type="match status" value="1"/>
</dbReference>
<keyword evidence="5" id="KW-0342">GTP-binding</keyword>
<dbReference type="CDD" id="cd02213">
    <property type="entry name" value="cupin_PMI_typeII_C"/>
    <property type="match status" value="1"/>
</dbReference>
<dbReference type="GO" id="GO:0004475">
    <property type="term" value="F:mannose-1-phosphate guanylyltransferase (GTP) activity"/>
    <property type="evidence" value="ECO:0007669"/>
    <property type="project" value="UniProtKB-EC"/>
</dbReference>
<dbReference type="GO" id="GO:0009298">
    <property type="term" value="P:GDP-mannose biosynthetic process"/>
    <property type="evidence" value="ECO:0007669"/>
    <property type="project" value="TreeGrafter"/>
</dbReference>
<dbReference type="EMBL" id="UINC01118205">
    <property type="protein sequence ID" value="SVC91175.1"/>
    <property type="molecule type" value="Genomic_DNA"/>
</dbReference>
<feature type="non-terminal residue" evidence="10">
    <location>
        <position position="1"/>
    </location>
</feature>
<dbReference type="GO" id="GO:0005525">
    <property type="term" value="F:GTP binding"/>
    <property type="evidence" value="ECO:0007669"/>
    <property type="project" value="UniProtKB-KW"/>
</dbReference>
<reference evidence="10" key="1">
    <citation type="submission" date="2018-05" db="EMBL/GenBank/DDBJ databases">
        <authorList>
            <person name="Lanie J.A."/>
            <person name="Ng W.-L."/>
            <person name="Kazmierczak K.M."/>
            <person name="Andrzejewski T.M."/>
            <person name="Davidsen T.M."/>
            <person name="Wayne K.J."/>
            <person name="Tettelin H."/>
            <person name="Glass J.I."/>
            <person name="Rusch D."/>
            <person name="Podicherti R."/>
            <person name="Tsui H.-C.T."/>
            <person name="Winkler M.E."/>
        </authorList>
    </citation>
    <scope>NUCLEOTIDE SEQUENCE</scope>
</reference>
<evidence type="ECO:0000259" key="9">
    <source>
        <dbReference type="Pfam" id="PF22640"/>
    </source>
</evidence>
<organism evidence="10">
    <name type="scientific">marine metagenome</name>
    <dbReference type="NCBI Taxonomy" id="408172"/>
    <lineage>
        <taxon>unclassified sequences</taxon>
        <taxon>metagenomes</taxon>
        <taxon>ecological metagenomes</taxon>
    </lineage>
</organism>
<gene>
    <name evidence="10" type="ORF">METZ01_LOCUS344029</name>
</gene>
<evidence type="ECO:0000259" key="8">
    <source>
        <dbReference type="Pfam" id="PF01050"/>
    </source>
</evidence>
<dbReference type="InterPro" id="IPR051161">
    <property type="entry name" value="Mannose-6P_isomerase_type2"/>
</dbReference>
<keyword evidence="4" id="KW-0547">Nucleotide-binding</keyword>
<dbReference type="InterPro" id="IPR005835">
    <property type="entry name" value="NTP_transferase_dom"/>
</dbReference>